<comment type="caution">
    <text evidence="2">The sequence shown here is derived from an EMBL/GenBank/DDBJ whole genome shotgun (WGS) entry which is preliminary data.</text>
</comment>
<proteinExistence type="predicted"/>
<dbReference type="Proteomes" id="UP000309340">
    <property type="component" value="Unassembled WGS sequence"/>
</dbReference>
<sequence length="203" mass="22487">TLTPTVLAAQHTLAPPFPHLAETLAKLPIAKVKDRIVFIPPYDYHTALDEYNARWETVLPHQTTRPLPSVGLDLFGLQSHAFIDAEGANPSVLSWPRATLLKANAFRFYALVLVALVLVALVLVVLAFVLLILLLTMTHLYILPISLISLRHSVLVNDCQLTQLVAHWQHPMVMSSTVLTNAFHPLSCAGSVDGGCWRLRFPF</sequence>
<dbReference type="OrthoDB" id="3927833at2759"/>
<keyword evidence="1" id="KW-1133">Transmembrane helix</keyword>
<feature type="transmembrane region" description="Helical" evidence="1">
    <location>
        <begin position="108"/>
        <end position="135"/>
    </location>
</feature>
<evidence type="ECO:0000313" key="2">
    <source>
        <dbReference type="EMBL" id="TKA82529.1"/>
    </source>
</evidence>
<keyword evidence="3" id="KW-1185">Reference proteome</keyword>
<keyword evidence="1" id="KW-0472">Membrane</keyword>
<evidence type="ECO:0000313" key="3">
    <source>
        <dbReference type="Proteomes" id="UP000309340"/>
    </source>
</evidence>
<organism evidence="2 3">
    <name type="scientific">Friedmanniomyces simplex</name>
    <dbReference type="NCBI Taxonomy" id="329884"/>
    <lineage>
        <taxon>Eukaryota</taxon>
        <taxon>Fungi</taxon>
        <taxon>Dikarya</taxon>
        <taxon>Ascomycota</taxon>
        <taxon>Pezizomycotina</taxon>
        <taxon>Dothideomycetes</taxon>
        <taxon>Dothideomycetidae</taxon>
        <taxon>Mycosphaerellales</taxon>
        <taxon>Teratosphaeriaceae</taxon>
        <taxon>Friedmanniomyces</taxon>
    </lineage>
</organism>
<name>A0A4V5NIC4_9PEZI</name>
<reference evidence="2 3" key="1">
    <citation type="submission" date="2017-03" db="EMBL/GenBank/DDBJ databases">
        <title>Genomes of endolithic fungi from Antarctica.</title>
        <authorList>
            <person name="Coleine C."/>
            <person name="Masonjones S."/>
            <person name="Stajich J.E."/>
        </authorList>
    </citation>
    <scope>NUCLEOTIDE SEQUENCE [LARGE SCALE GENOMIC DNA]</scope>
    <source>
        <strain evidence="2 3">CCFEE 5184</strain>
    </source>
</reference>
<protein>
    <submittedName>
        <fullName evidence="2">Uncharacterized protein</fullName>
    </submittedName>
</protein>
<dbReference type="EMBL" id="NAJQ01000032">
    <property type="protein sequence ID" value="TKA82529.1"/>
    <property type="molecule type" value="Genomic_DNA"/>
</dbReference>
<dbReference type="STRING" id="329884.A0A4V5NIC4"/>
<gene>
    <name evidence="2" type="ORF">B0A55_02299</name>
</gene>
<keyword evidence="1" id="KW-0812">Transmembrane</keyword>
<accession>A0A4V5NIC4</accession>
<dbReference type="AlphaFoldDB" id="A0A4V5NIC4"/>
<feature type="non-terminal residue" evidence="2">
    <location>
        <position position="1"/>
    </location>
</feature>
<evidence type="ECO:0000256" key="1">
    <source>
        <dbReference type="SAM" id="Phobius"/>
    </source>
</evidence>